<proteinExistence type="predicted"/>
<accession>A0A286TC54</accession>
<evidence type="ECO:0000313" key="2">
    <source>
        <dbReference type="Proteomes" id="UP000262177"/>
    </source>
</evidence>
<gene>
    <name evidence="1" type="ORF">BBJK_01355</name>
</gene>
<name>A0A286TC54_BIFBI</name>
<organism evidence="1 2">
    <name type="scientific">Bifidobacterium bifidum LMG 13195</name>
    <dbReference type="NCBI Taxonomy" id="1207542"/>
    <lineage>
        <taxon>Bacteria</taxon>
        <taxon>Bacillati</taxon>
        <taxon>Actinomycetota</taxon>
        <taxon>Actinomycetes</taxon>
        <taxon>Bifidobacteriales</taxon>
        <taxon>Bifidobacteriaceae</taxon>
        <taxon>Bifidobacterium</taxon>
    </lineage>
</organism>
<protein>
    <submittedName>
        <fullName evidence="1">Uncharacterized protein</fullName>
    </submittedName>
</protein>
<dbReference type="Proteomes" id="UP000262177">
    <property type="component" value="Chromosome"/>
</dbReference>
<evidence type="ECO:0000313" key="1">
    <source>
        <dbReference type="EMBL" id="BBA47944.1"/>
    </source>
</evidence>
<dbReference type="EMBL" id="AP018131">
    <property type="protein sequence ID" value="BBA47944.1"/>
    <property type="molecule type" value="Genomic_DNA"/>
</dbReference>
<dbReference type="AlphaFoldDB" id="A0A286TC54"/>
<sequence>MYDGLDGRRNVIYCHGIACFLRKERNNPHTGPAIIVVRQRSR</sequence>
<reference evidence="1 2" key="1">
    <citation type="journal article" date="2017" name="Biosci. Biotechnol. Biochem.">
        <title>Identification and characterization of a sulfoglycosidase from Bifidobacterium bifidum implicated in mucin glycan utilization.</title>
        <authorList>
            <person name="Katoh T."/>
            <person name="Maeshibu T."/>
            <person name="Kikkawa K."/>
            <person name="Gotoh A."/>
            <person name="Tomabechi Y."/>
            <person name="Nakamura M."/>
            <person name="Liao W.-H."/>
            <person name="Yamaguchi M."/>
            <person name="Ashida H."/>
            <person name="Yamamoto K."/>
            <person name="Katayama T."/>
        </authorList>
    </citation>
    <scope>NUCLEOTIDE SEQUENCE [LARGE SCALE GENOMIC DNA]</scope>
    <source>
        <strain evidence="1 2">JCM 7004</strain>
    </source>
</reference>